<dbReference type="KEGG" id="pbas:SMSP2_02314"/>
<dbReference type="InterPro" id="IPR003675">
    <property type="entry name" value="Rce1/LyrA-like_dom"/>
</dbReference>
<keyword evidence="1" id="KW-0472">Membrane</keyword>
<feature type="transmembrane region" description="Helical" evidence="1">
    <location>
        <begin position="235"/>
        <end position="257"/>
    </location>
</feature>
<reference evidence="4" key="1">
    <citation type="submission" date="2017-02" db="EMBL/GenBank/DDBJ databases">
        <title>Comparative genomics and description of representatives of a novel lineage of planctomycetes thriving in anoxic sediments.</title>
        <authorList>
            <person name="Spring S."/>
            <person name="Bunk B."/>
            <person name="Sproer C."/>
        </authorList>
    </citation>
    <scope>NUCLEOTIDE SEQUENCE [LARGE SCALE GENOMIC DNA]</scope>
    <source>
        <strain evidence="4">SM-Chi-D1</strain>
    </source>
</reference>
<dbReference type="OrthoDB" id="258511at2"/>
<feature type="domain" description="CAAX prenyl protease 2/Lysostaphin resistance protein A-like" evidence="2">
    <location>
        <begin position="199"/>
        <end position="290"/>
    </location>
</feature>
<evidence type="ECO:0000256" key="1">
    <source>
        <dbReference type="SAM" id="Phobius"/>
    </source>
</evidence>
<dbReference type="RefSeq" id="WP_146684169.1">
    <property type="nucleotide sequence ID" value="NZ_CP019646.1"/>
</dbReference>
<feature type="transmembrane region" description="Helical" evidence="1">
    <location>
        <begin position="277"/>
        <end position="297"/>
    </location>
</feature>
<keyword evidence="4" id="KW-1185">Reference proteome</keyword>
<dbReference type="EMBL" id="CP019646">
    <property type="protein sequence ID" value="AQQ71935.1"/>
    <property type="molecule type" value="Genomic_DNA"/>
</dbReference>
<keyword evidence="3" id="KW-0378">Hydrolase</keyword>
<dbReference type="PANTHER" id="PTHR43592:SF15">
    <property type="entry name" value="CAAX AMINO TERMINAL PROTEASE FAMILY PROTEIN"/>
    <property type="match status" value="1"/>
</dbReference>
<dbReference type="GO" id="GO:0004175">
    <property type="term" value="F:endopeptidase activity"/>
    <property type="evidence" value="ECO:0007669"/>
    <property type="project" value="UniProtKB-ARBA"/>
</dbReference>
<dbReference type="GO" id="GO:0080120">
    <property type="term" value="P:CAAX-box protein maturation"/>
    <property type="evidence" value="ECO:0007669"/>
    <property type="project" value="UniProtKB-ARBA"/>
</dbReference>
<evidence type="ECO:0000313" key="3">
    <source>
        <dbReference type="EMBL" id="AQQ71935.1"/>
    </source>
</evidence>
<proteinExistence type="predicted"/>
<feature type="transmembrane region" description="Helical" evidence="1">
    <location>
        <begin position="196"/>
        <end position="214"/>
    </location>
</feature>
<dbReference type="PANTHER" id="PTHR43592">
    <property type="entry name" value="CAAX AMINO TERMINAL PROTEASE"/>
    <property type="match status" value="1"/>
</dbReference>
<name>A0A1Q2MGV4_9BACT</name>
<dbReference type="Pfam" id="PF02517">
    <property type="entry name" value="Rce1-like"/>
    <property type="match status" value="1"/>
</dbReference>
<evidence type="ECO:0000313" key="4">
    <source>
        <dbReference type="Proteomes" id="UP000188181"/>
    </source>
</evidence>
<dbReference type="Proteomes" id="UP000188181">
    <property type="component" value="Chromosome"/>
</dbReference>
<feature type="transmembrane region" description="Helical" evidence="1">
    <location>
        <begin position="66"/>
        <end position="89"/>
    </location>
</feature>
<feature type="transmembrane region" description="Helical" evidence="1">
    <location>
        <begin position="20"/>
        <end position="45"/>
    </location>
</feature>
<sequence length="300" mass="33302">MKELIRQLFYFEETAGLAQNIVIVVSAALMVVLGIGCIILSRWLVNTRFGAEALKDAPPRENRLTPWPVLLIFLMWSFLTLAISEFAAFFMPGEPTPAEELGGAVISSTIASAFTVVCSLFLAKKVFANGLKGFGVTFDSKKALREEIGGLKMFLAIWPLTIIVYNAINLICVMIMGEDFQMPRHDYLASLSEDPSAWVLIAIFFSAVYVAPVTEEIIFRGFLQTLLQKLTPSRWLSIFITSVLFAMIHGGDMLLHWPTLIVLSMGIGYAYEKTGSMRYPVAIHAAFNFVNLVIAIMDIV</sequence>
<gene>
    <name evidence="3" type="ORF">SMSP2_02314</name>
</gene>
<evidence type="ECO:0000259" key="2">
    <source>
        <dbReference type="Pfam" id="PF02517"/>
    </source>
</evidence>
<dbReference type="AlphaFoldDB" id="A0A1Q2MGV4"/>
<protein>
    <submittedName>
        <fullName evidence="3">CAAX prenyl protease-related protein</fullName>
    </submittedName>
</protein>
<accession>A0A1Q2MGV4</accession>
<feature type="transmembrane region" description="Helical" evidence="1">
    <location>
        <begin position="154"/>
        <end position="176"/>
    </location>
</feature>
<keyword evidence="1" id="KW-1133">Transmembrane helix</keyword>
<dbReference type="GO" id="GO:0006508">
    <property type="term" value="P:proteolysis"/>
    <property type="evidence" value="ECO:0007669"/>
    <property type="project" value="UniProtKB-KW"/>
</dbReference>
<keyword evidence="3" id="KW-0645">Protease</keyword>
<organism evidence="3 4">
    <name type="scientific">Limihaloglobus sulfuriphilus</name>
    <dbReference type="NCBI Taxonomy" id="1851148"/>
    <lineage>
        <taxon>Bacteria</taxon>
        <taxon>Pseudomonadati</taxon>
        <taxon>Planctomycetota</taxon>
        <taxon>Phycisphaerae</taxon>
        <taxon>Sedimentisphaerales</taxon>
        <taxon>Sedimentisphaeraceae</taxon>
        <taxon>Limihaloglobus</taxon>
    </lineage>
</organism>
<keyword evidence="1" id="KW-0812">Transmembrane</keyword>
<feature type="transmembrane region" description="Helical" evidence="1">
    <location>
        <begin position="101"/>
        <end position="123"/>
    </location>
</feature>
<dbReference type="STRING" id="1851148.SMSP2_02314"/>